<sequence>MSESLPLIDSQEKREPQVLDARVTVGHGWKPTFRTTCHPCGWKRTLGVTPRHTIGQPSHRSTVAPRTNRSEKRHGRTTRATSVLAALSGPSTPTPSWLSGQLQRRCP</sequence>
<evidence type="ECO:0000313" key="2">
    <source>
        <dbReference type="EMBL" id="RSL61247.1"/>
    </source>
</evidence>
<dbReference type="EMBL" id="NKCI01000052">
    <property type="protein sequence ID" value="RSL61247.1"/>
    <property type="molecule type" value="Genomic_DNA"/>
</dbReference>
<feature type="region of interest" description="Disordered" evidence="1">
    <location>
        <begin position="47"/>
        <end position="107"/>
    </location>
</feature>
<feature type="compositionally biased region" description="Polar residues" evidence="1">
    <location>
        <begin position="89"/>
        <end position="107"/>
    </location>
</feature>
<comment type="caution">
    <text evidence="2">The sequence shown here is derived from an EMBL/GenBank/DDBJ whole genome shotgun (WGS) entry which is preliminary data.</text>
</comment>
<evidence type="ECO:0000313" key="3">
    <source>
        <dbReference type="Proteomes" id="UP000288168"/>
    </source>
</evidence>
<reference evidence="2 3" key="1">
    <citation type="submission" date="2017-06" db="EMBL/GenBank/DDBJ databases">
        <title>Comparative genomic analysis of Ambrosia Fusariam Clade fungi.</title>
        <authorList>
            <person name="Stajich J.E."/>
            <person name="Carrillo J."/>
            <person name="Kijimoto T."/>
            <person name="Eskalen A."/>
            <person name="O'Donnell K."/>
            <person name="Kasson M."/>
        </authorList>
    </citation>
    <scope>NUCLEOTIDE SEQUENCE [LARGE SCALE GENOMIC DNA]</scope>
    <source>
        <strain evidence="2 3">NRRL62584</strain>
    </source>
</reference>
<dbReference type="AlphaFoldDB" id="A0A428Q7F5"/>
<evidence type="ECO:0000256" key="1">
    <source>
        <dbReference type="SAM" id="MobiDB-lite"/>
    </source>
</evidence>
<keyword evidence="3" id="KW-1185">Reference proteome</keyword>
<name>A0A428Q7F5_9HYPO</name>
<organism evidence="2 3">
    <name type="scientific">Fusarium duplospermum</name>
    <dbReference type="NCBI Taxonomy" id="1325734"/>
    <lineage>
        <taxon>Eukaryota</taxon>
        <taxon>Fungi</taxon>
        <taxon>Dikarya</taxon>
        <taxon>Ascomycota</taxon>
        <taxon>Pezizomycotina</taxon>
        <taxon>Sordariomycetes</taxon>
        <taxon>Hypocreomycetidae</taxon>
        <taxon>Hypocreales</taxon>
        <taxon>Nectriaceae</taxon>
        <taxon>Fusarium</taxon>
        <taxon>Fusarium solani species complex</taxon>
    </lineage>
</organism>
<accession>A0A428Q7F5</accession>
<dbReference type="Proteomes" id="UP000288168">
    <property type="component" value="Unassembled WGS sequence"/>
</dbReference>
<gene>
    <name evidence="2" type="ORF">CEP54_006291</name>
</gene>
<proteinExistence type="predicted"/>
<feature type="compositionally biased region" description="Polar residues" evidence="1">
    <location>
        <begin position="55"/>
        <end position="67"/>
    </location>
</feature>
<protein>
    <submittedName>
        <fullName evidence="2">Uncharacterized protein</fullName>
    </submittedName>
</protein>